<evidence type="ECO:0000313" key="1">
    <source>
        <dbReference type="EMBL" id="MBB3997858.1"/>
    </source>
</evidence>
<sequence>MIPLEDQLRSAELRLAAAQHELVLKLAWQRQDWSSYVMAHPLAGQLGALVRVLEHHGALRLDPDATLSTALPDGLSIMLRNIWSAAGQSDHAMTWAWVLRVLRNSGQPLGRHADQVRYAALPDLVTIYRGFTSGADDAESYARGFSWTTDRSIAMRSAHPTSAPLRSFVATTTVPKSTILACLVTAGEDEIVIDRPEELRWIALEEIDHVLLRRERLSTTPAGAQADWPTYIRSASNRLDAALLVLEHHGAVSFDPDAKLTTTLPPELLGALHTEWLLTGNHHDARKWSWILQVLRSSGQSLTPDECREIYRDLPDQITLHRGFGCHPAAVETCTRGFSWSPDRCVAQSFAIALAGVSATWLPYLATAVVSKAAIHSVVMRAEFVIDRPGELRDFAVQPVCTAKAVEWTPFRRTGGCWV</sequence>
<comment type="caution">
    <text evidence="1">The sequence shown here is derived from an EMBL/GenBank/DDBJ whole genome shotgun (WGS) entry which is preliminary data.</text>
</comment>
<evidence type="ECO:0000313" key="2">
    <source>
        <dbReference type="Proteomes" id="UP000542776"/>
    </source>
</evidence>
<organism evidence="1 2">
    <name type="scientific">Aureimonas pseudogalii</name>
    <dbReference type="NCBI Taxonomy" id="1744844"/>
    <lineage>
        <taxon>Bacteria</taxon>
        <taxon>Pseudomonadati</taxon>
        <taxon>Pseudomonadota</taxon>
        <taxon>Alphaproteobacteria</taxon>
        <taxon>Hyphomicrobiales</taxon>
        <taxon>Aurantimonadaceae</taxon>
        <taxon>Aureimonas</taxon>
    </lineage>
</organism>
<protein>
    <submittedName>
        <fullName evidence="1">Uncharacterized protein</fullName>
    </submittedName>
</protein>
<keyword evidence="2" id="KW-1185">Reference proteome</keyword>
<dbReference type="AlphaFoldDB" id="A0A7W6EGH2"/>
<proteinExistence type="predicted"/>
<dbReference type="EMBL" id="JACIEK010000003">
    <property type="protein sequence ID" value="MBB3997858.1"/>
    <property type="molecule type" value="Genomic_DNA"/>
</dbReference>
<name>A0A7W6EGH2_9HYPH</name>
<dbReference type="RefSeq" id="WP_183199414.1">
    <property type="nucleotide sequence ID" value="NZ_JACIEK010000003.1"/>
</dbReference>
<reference evidence="1 2" key="1">
    <citation type="submission" date="2020-08" db="EMBL/GenBank/DDBJ databases">
        <title>Genomic Encyclopedia of Type Strains, Phase IV (KMG-IV): sequencing the most valuable type-strain genomes for metagenomic binning, comparative biology and taxonomic classification.</title>
        <authorList>
            <person name="Goeker M."/>
        </authorList>
    </citation>
    <scope>NUCLEOTIDE SEQUENCE [LARGE SCALE GENOMIC DNA]</scope>
    <source>
        <strain evidence="1 2">DSM 102238</strain>
    </source>
</reference>
<accession>A0A7W6EGH2</accession>
<gene>
    <name evidence="1" type="ORF">GGR04_001696</name>
</gene>
<dbReference type="Proteomes" id="UP000542776">
    <property type="component" value="Unassembled WGS sequence"/>
</dbReference>